<dbReference type="RefSeq" id="WP_229157074.1">
    <property type="nucleotide sequence ID" value="NZ_JAJEWP010000001.1"/>
</dbReference>
<evidence type="ECO:0000256" key="1">
    <source>
        <dbReference type="SAM" id="Phobius"/>
    </source>
</evidence>
<comment type="caution">
    <text evidence="2">The sequence shown here is derived from an EMBL/GenBank/DDBJ whole genome shotgun (WGS) entry which is preliminary data.</text>
</comment>
<dbReference type="Pfam" id="PF14316">
    <property type="entry name" value="DUF4381"/>
    <property type="match status" value="1"/>
</dbReference>
<proteinExistence type="predicted"/>
<keyword evidence="1" id="KW-0812">Transmembrane</keyword>
<dbReference type="Proteomes" id="UP001520878">
    <property type="component" value="Unassembled WGS sequence"/>
</dbReference>
<protein>
    <submittedName>
        <fullName evidence="2">DUF4381 domain-containing protein</fullName>
    </submittedName>
</protein>
<sequence length="166" mass="19037">MNPMEQLKDIHVPADVSWWPLAPGWWVLLAILVLSIVALIVWQVRRYRHRRALRQALAALSALRPEQDDWPVQAYQLVKQLALSYYAREEVAGLYGARWYRYLASALPGSEQTTFISTMEQLGNAQYQRSTQPVDHPSTIAQLQRWCKRAVKHPLQQAPLAGGEHV</sequence>
<gene>
    <name evidence="2" type="ORF">LJ739_02765</name>
</gene>
<evidence type="ECO:0000313" key="3">
    <source>
        <dbReference type="Proteomes" id="UP001520878"/>
    </source>
</evidence>
<keyword evidence="1" id="KW-0472">Membrane</keyword>
<organism evidence="2 3">
    <name type="scientific">Fluctibacter halophilus</name>
    <dbReference type="NCBI Taxonomy" id="226011"/>
    <lineage>
        <taxon>Bacteria</taxon>
        <taxon>Pseudomonadati</taxon>
        <taxon>Pseudomonadota</taxon>
        <taxon>Gammaproteobacteria</taxon>
        <taxon>Alteromonadales</taxon>
        <taxon>Alteromonadaceae</taxon>
        <taxon>Fluctibacter</taxon>
    </lineage>
</organism>
<keyword evidence="3" id="KW-1185">Reference proteome</keyword>
<reference evidence="2 3" key="1">
    <citation type="submission" date="2021-10" db="EMBL/GenBank/DDBJ databases">
        <title>Draft genome of Aestuariibacter halophilus JC2043.</title>
        <authorList>
            <person name="Emsley S.A."/>
            <person name="Pfannmuller K.M."/>
            <person name="Ushijima B."/>
            <person name="Saw J.H."/>
            <person name="Videau P."/>
        </authorList>
    </citation>
    <scope>NUCLEOTIDE SEQUENCE [LARGE SCALE GENOMIC DNA]</scope>
    <source>
        <strain evidence="2 3">JC2043</strain>
    </source>
</reference>
<dbReference type="EMBL" id="JAJEWP010000001">
    <property type="protein sequence ID" value="MCC2615165.1"/>
    <property type="molecule type" value="Genomic_DNA"/>
</dbReference>
<accession>A0ABS8G5M9</accession>
<dbReference type="InterPro" id="IPR025489">
    <property type="entry name" value="DUF4381"/>
</dbReference>
<keyword evidence="1" id="KW-1133">Transmembrane helix</keyword>
<name>A0ABS8G5M9_9ALTE</name>
<feature type="transmembrane region" description="Helical" evidence="1">
    <location>
        <begin position="25"/>
        <end position="44"/>
    </location>
</feature>
<evidence type="ECO:0000313" key="2">
    <source>
        <dbReference type="EMBL" id="MCC2615165.1"/>
    </source>
</evidence>